<evidence type="ECO:0000256" key="10">
    <source>
        <dbReference type="ARBA" id="ARBA00022842"/>
    </source>
</evidence>
<evidence type="ECO:0000256" key="5">
    <source>
        <dbReference type="ARBA" id="ARBA00022553"/>
    </source>
</evidence>
<dbReference type="InterPro" id="IPR001757">
    <property type="entry name" value="P_typ_ATPase"/>
</dbReference>
<keyword evidence="10" id="KW-0460">Magnesium</keyword>
<dbReference type="PROSITE" id="PS50846">
    <property type="entry name" value="HMA_2"/>
    <property type="match status" value="1"/>
</dbReference>
<keyword evidence="8 15" id="KW-0547">Nucleotide-binding</keyword>
<evidence type="ECO:0000256" key="3">
    <source>
        <dbReference type="ARBA" id="ARBA00022448"/>
    </source>
</evidence>
<comment type="caution">
    <text evidence="17">The sequence shown here is derived from an EMBL/GenBank/DDBJ whole genome shotgun (WGS) entry which is preliminary data.</text>
</comment>
<dbReference type="CDD" id="cd00371">
    <property type="entry name" value="HMA"/>
    <property type="match status" value="1"/>
</dbReference>
<evidence type="ECO:0000256" key="9">
    <source>
        <dbReference type="ARBA" id="ARBA00022840"/>
    </source>
</evidence>
<dbReference type="PANTHER" id="PTHR43520:SF5">
    <property type="entry name" value="CATION-TRANSPORTING P-TYPE ATPASE-RELATED"/>
    <property type="match status" value="1"/>
</dbReference>
<keyword evidence="9 15" id="KW-0067">ATP-binding</keyword>
<evidence type="ECO:0000256" key="14">
    <source>
        <dbReference type="ARBA" id="ARBA00023136"/>
    </source>
</evidence>
<dbReference type="InterPro" id="IPR006121">
    <property type="entry name" value="HMA_dom"/>
</dbReference>
<evidence type="ECO:0000256" key="11">
    <source>
        <dbReference type="ARBA" id="ARBA00022967"/>
    </source>
</evidence>
<evidence type="ECO:0000256" key="8">
    <source>
        <dbReference type="ARBA" id="ARBA00022741"/>
    </source>
</evidence>
<feature type="transmembrane region" description="Helical" evidence="15">
    <location>
        <begin position="241"/>
        <end position="263"/>
    </location>
</feature>
<dbReference type="InterPro" id="IPR021993">
    <property type="entry name" value="ATPase-cat-bd"/>
</dbReference>
<dbReference type="PRINTS" id="PR00119">
    <property type="entry name" value="CATATPASE"/>
</dbReference>
<keyword evidence="18" id="KW-1185">Reference proteome</keyword>
<sequence>MKQVEECYHCGEPCEDEIIQEEEKSFCCNGCHMVYQVLDQNDLNQYYQLNNKPGVQQKVRTSREKLAYLDDESIRNKLIDFSDGGTTRISFHLPQIHCSSCIWLLEKLPVLQEGIFNARVDYMKKEIYVNFDESVISIRKLVEVLINLGYEPLINLERMDKKEKKNSTQTTAFYIKLGVVGFCFGNIMLLSFPEYLGITSFDQQLVEVFGYLNILLSIPVFFYGANDYLRSAWSAIKHKGVNIDVPISLGILALFARSLYEIISDTGAGYLDSLSALIFLLLIGKWFQQKTFDNINFERDYKSYFPIAVTRMVNGEEQSIPLSKVEKGDILRIHHGELIPADAHLLKGRGKIDYSFVTGESRPITKQEGELIYAGGRQQGSAIDITIVKDVSQSYLTSLWSEQEFQQEQAHDFNNWTNRVGKYFTMIVLLISTIAATYWWQERGAEFALYVFAAVLIVACPCALALNVPFTLGNTLRILARAGFYIKDTNAVERMASLTDVVFDKTGTITASDQTQVQWEGETLTPKLRKNIAALMKQSLHPVSVQVSTYLNENVKGITIEGYQEVEGKGIQGQIEGQAVQVGSASFVGVDAGSQPKELQTVTYVSVNGKVLGKFILQQTLREGMRPLIEQMGTSYQLSLLSGDNEGEKERLQEVFGQETPLYFQQSPQDKMNYIRSLQQQGQKVMMLGDGLNDAGALKTADVGVAVAVDVHHFSPACDAILSAEQLKRLFSMVNFTKNSIKVVKLGFVISLMYNTVGLLFAVSGNLSPIIAAILMPLSSISVVGVGVLLTSWLGRRMKSF</sequence>
<dbReference type="InterPro" id="IPR023214">
    <property type="entry name" value="HAD_sf"/>
</dbReference>
<accession>A0ABP9CXT3</accession>
<dbReference type="SUPFAM" id="SSF56784">
    <property type="entry name" value="HAD-like"/>
    <property type="match status" value="1"/>
</dbReference>
<dbReference type="NCBIfam" id="TIGR01525">
    <property type="entry name" value="ATPase-IB_hvy"/>
    <property type="match status" value="1"/>
</dbReference>
<dbReference type="SUPFAM" id="SSF81653">
    <property type="entry name" value="Calcium ATPase, transduction domain A"/>
    <property type="match status" value="1"/>
</dbReference>
<gene>
    <name evidence="17" type="ORF">GCM10023331_02360</name>
</gene>
<dbReference type="RefSeq" id="WP_345368585.1">
    <property type="nucleotide sequence ID" value="NZ_BAABJX010000005.1"/>
</dbReference>
<evidence type="ECO:0000256" key="1">
    <source>
        <dbReference type="ARBA" id="ARBA00004651"/>
    </source>
</evidence>
<dbReference type="InterPro" id="IPR059000">
    <property type="entry name" value="ATPase_P-type_domA"/>
</dbReference>
<keyword evidence="4 15" id="KW-1003">Cell membrane</keyword>
<dbReference type="EMBL" id="BAABJX010000005">
    <property type="protein sequence ID" value="GAA4821552.1"/>
    <property type="molecule type" value="Genomic_DNA"/>
</dbReference>
<feature type="transmembrane region" description="Helical" evidence="15">
    <location>
        <begin position="770"/>
        <end position="795"/>
    </location>
</feature>
<evidence type="ECO:0000256" key="12">
    <source>
        <dbReference type="ARBA" id="ARBA00022989"/>
    </source>
</evidence>
<evidence type="ECO:0000313" key="18">
    <source>
        <dbReference type="Proteomes" id="UP001500298"/>
    </source>
</evidence>
<dbReference type="PROSITE" id="PS00154">
    <property type="entry name" value="ATPASE_E1_E2"/>
    <property type="match status" value="1"/>
</dbReference>
<keyword evidence="13" id="KW-0406">Ion transport</keyword>
<feature type="transmembrane region" description="Helical" evidence="15">
    <location>
        <begin position="269"/>
        <end position="287"/>
    </location>
</feature>
<keyword evidence="14 15" id="KW-0472">Membrane</keyword>
<keyword evidence="5" id="KW-0597">Phosphoprotein</keyword>
<name>A0ABP9CXT3_9BACT</name>
<keyword evidence="11" id="KW-1278">Translocase</keyword>
<evidence type="ECO:0000256" key="2">
    <source>
        <dbReference type="ARBA" id="ARBA00006024"/>
    </source>
</evidence>
<feature type="domain" description="HMA" evidence="16">
    <location>
        <begin position="87"/>
        <end position="153"/>
    </location>
</feature>
<dbReference type="InterPro" id="IPR036412">
    <property type="entry name" value="HAD-like_sf"/>
</dbReference>
<dbReference type="NCBIfam" id="TIGR01494">
    <property type="entry name" value="ATPase_P-type"/>
    <property type="match status" value="1"/>
</dbReference>
<keyword evidence="12 15" id="KW-1133">Transmembrane helix</keyword>
<dbReference type="PANTHER" id="PTHR43520">
    <property type="entry name" value="ATP7, ISOFORM B"/>
    <property type="match status" value="1"/>
</dbReference>
<dbReference type="PRINTS" id="PR00943">
    <property type="entry name" value="CUATPASE"/>
</dbReference>
<dbReference type="InterPro" id="IPR018303">
    <property type="entry name" value="ATPase_P-typ_P_site"/>
</dbReference>
<dbReference type="Gene3D" id="3.30.70.100">
    <property type="match status" value="1"/>
</dbReference>
<evidence type="ECO:0000313" key="17">
    <source>
        <dbReference type="EMBL" id="GAA4821552.1"/>
    </source>
</evidence>
<feature type="transmembrane region" description="Helical" evidence="15">
    <location>
        <begin position="423"/>
        <end position="441"/>
    </location>
</feature>
<dbReference type="InterPro" id="IPR023299">
    <property type="entry name" value="ATPase_P-typ_cyto_dom_N"/>
</dbReference>
<keyword evidence="3" id="KW-0813">Transport</keyword>
<dbReference type="Gene3D" id="3.40.1110.10">
    <property type="entry name" value="Calcium-transporting ATPase, cytoplasmic domain N"/>
    <property type="match status" value="1"/>
</dbReference>
<dbReference type="SUPFAM" id="SSF81665">
    <property type="entry name" value="Calcium ATPase, transmembrane domain M"/>
    <property type="match status" value="1"/>
</dbReference>
<proteinExistence type="inferred from homology"/>
<dbReference type="SUPFAM" id="SSF55008">
    <property type="entry name" value="HMA, heavy metal-associated domain"/>
    <property type="match status" value="1"/>
</dbReference>
<evidence type="ECO:0000256" key="6">
    <source>
        <dbReference type="ARBA" id="ARBA00022692"/>
    </source>
</evidence>
<comment type="subcellular location">
    <subcellularLocation>
        <location evidence="1">Cell membrane</location>
        <topology evidence="1">Multi-pass membrane protein</topology>
    </subcellularLocation>
</comment>
<feature type="transmembrane region" description="Helical" evidence="15">
    <location>
        <begin position="447"/>
        <end position="468"/>
    </location>
</feature>
<dbReference type="Gene3D" id="2.70.150.10">
    <property type="entry name" value="Calcium-transporting ATPase, cytoplasmic transduction domain A"/>
    <property type="match status" value="1"/>
</dbReference>
<protein>
    <submittedName>
        <fullName evidence="17">Heavy metal translocating P-type ATPase metal-binding domain-containing protein</fullName>
    </submittedName>
</protein>
<dbReference type="InterPro" id="IPR027256">
    <property type="entry name" value="P-typ_ATPase_IB"/>
</dbReference>
<dbReference type="Proteomes" id="UP001500298">
    <property type="component" value="Unassembled WGS sequence"/>
</dbReference>
<evidence type="ECO:0000256" key="7">
    <source>
        <dbReference type="ARBA" id="ARBA00022723"/>
    </source>
</evidence>
<keyword evidence="7 15" id="KW-0479">Metal-binding</keyword>
<evidence type="ECO:0000259" key="16">
    <source>
        <dbReference type="PROSITE" id="PS50846"/>
    </source>
</evidence>
<organism evidence="17 18">
    <name type="scientific">Algivirga pacifica</name>
    <dbReference type="NCBI Taxonomy" id="1162670"/>
    <lineage>
        <taxon>Bacteria</taxon>
        <taxon>Pseudomonadati</taxon>
        <taxon>Bacteroidota</taxon>
        <taxon>Cytophagia</taxon>
        <taxon>Cytophagales</taxon>
        <taxon>Flammeovirgaceae</taxon>
        <taxon>Algivirga</taxon>
    </lineage>
</organism>
<dbReference type="Pfam" id="PF12156">
    <property type="entry name" value="ATPase-cat_bd"/>
    <property type="match status" value="1"/>
</dbReference>
<feature type="transmembrane region" description="Helical" evidence="15">
    <location>
        <begin position="209"/>
        <end position="229"/>
    </location>
</feature>
<comment type="similarity">
    <text evidence="2 15">Belongs to the cation transport ATPase (P-type) (TC 3.A.3) family. Type IB subfamily.</text>
</comment>
<keyword evidence="6 15" id="KW-0812">Transmembrane</keyword>
<dbReference type="InterPro" id="IPR008250">
    <property type="entry name" value="ATPase_P-typ_transduc_dom_A_sf"/>
</dbReference>
<dbReference type="Pfam" id="PF00122">
    <property type="entry name" value="E1-E2_ATPase"/>
    <property type="match status" value="1"/>
</dbReference>
<reference evidence="18" key="1">
    <citation type="journal article" date="2019" name="Int. J. Syst. Evol. Microbiol.">
        <title>The Global Catalogue of Microorganisms (GCM) 10K type strain sequencing project: providing services to taxonomists for standard genome sequencing and annotation.</title>
        <authorList>
            <consortium name="The Broad Institute Genomics Platform"/>
            <consortium name="The Broad Institute Genome Sequencing Center for Infectious Disease"/>
            <person name="Wu L."/>
            <person name="Ma J."/>
        </authorList>
    </citation>
    <scope>NUCLEOTIDE SEQUENCE [LARGE SCALE GENOMIC DNA]</scope>
    <source>
        <strain evidence="18">JCM 18326</strain>
    </source>
</reference>
<dbReference type="InterPro" id="IPR023298">
    <property type="entry name" value="ATPase_P-typ_TM_dom_sf"/>
</dbReference>
<feature type="transmembrane region" description="Helical" evidence="15">
    <location>
        <begin position="171"/>
        <end position="189"/>
    </location>
</feature>
<dbReference type="Gene3D" id="3.40.50.1000">
    <property type="entry name" value="HAD superfamily/HAD-like"/>
    <property type="match status" value="1"/>
</dbReference>
<dbReference type="InterPro" id="IPR036163">
    <property type="entry name" value="HMA_dom_sf"/>
</dbReference>
<evidence type="ECO:0000256" key="15">
    <source>
        <dbReference type="RuleBase" id="RU362081"/>
    </source>
</evidence>
<feature type="transmembrane region" description="Helical" evidence="15">
    <location>
        <begin position="743"/>
        <end position="764"/>
    </location>
</feature>
<evidence type="ECO:0000256" key="4">
    <source>
        <dbReference type="ARBA" id="ARBA00022475"/>
    </source>
</evidence>
<evidence type="ECO:0000256" key="13">
    <source>
        <dbReference type="ARBA" id="ARBA00023065"/>
    </source>
</evidence>
<dbReference type="Pfam" id="PF00702">
    <property type="entry name" value="Hydrolase"/>
    <property type="match status" value="1"/>
</dbReference>